<proteinExistence type="predicted"/>
<comment type="caution">
    <text evidence="1">The sequence shown here is derived from an EMBL/GenBank/DDBJ whole genome shotgun (WGS) entry which is preliminary data.</text>
</comment>
<evidence type="ECO:0000313" key="2">
    <source>
        <dbReference type="Proteomes" id="UP000647172"/>
    </source>
</evidence>
<keyword evidence="2" id="KW-1185">Reference proteome</keyword>
<organism evidence="1 2">
    <name type="scientific">Actinoplanes nipponensis</name>
    <dbReference type="NCBI Taxonomy" id="135950"/>
    <lineage>
        <taxon>Bacteria</taxon>
        <taxon>Bacillati</taxon>
        <taxon>Actinomycetota</taxon>
        <taxon>Actinomycetes</taxon>
        <taxon>Micromonosporales</taxon>
        <taxon>Micromonosporaceae</taxon>
        <taxon>Actinoplanes</taxon>
    </lineage>
</organism>
<reference evidence="1" key="1">
    <citation type="submission" date="2021-01" db="EMBL/GenBank/DDBJ databases">
        <title>Whole genome shotgun sequence of Actinoplanes nipponensis NBRC 14063.</title>
        <authorList>
            <person name="Komaki H."/>
            <person name="Tamura T."/>
        </authorList>
    </citation>
    <scope>NUCLEOTIDE SEQUENCE</scope>
    <source>
        <strain evidence="1">NBRC 14063</strain>
    </source>
</reference>
<name>A0A919MQ25_9ACTN</name>
<dbReference type="RefSeq" id="WP_239130813.1">
    <property type="nucleotide sequence ID" value="NZ_BAAAYJ010000006.1"/>
</dbReference>
<dbReference type="EMBL" id="BOMQ01000074">
    <property type="protein sequence ID" value="GIE52672.1"/>
    <property type="molecule type" value="Genomic_DNA"/>
</dbReference>
<gene>
    <name evidence="1" type="ORF">Ani05nite_62060</name>
</gene>
<dbReference type="Proteomes" id="UP000647172">
    <property type="component" value="Unassembled WGS sequence"/>
</dbReference>
<accession>A0A919MQ25</accession>
<sequence>MQHRFRHAPAMLSPRARRFVDVHGVWLDVPSVQDLRQGWGRDDIPSAVIERADSYQRSWGGLALPPSPGGEEGDGGPRVLCADTPEREEDFAAPGWWFGAGPQRTAVPYAYLIGPDDSFGLAGDTWVPLHATVQGWIESLALAYAARQMADTVTRISGRAVAELDLTGMRAVPETAGIANTWWIGAGALVAIYGGEAELFSRPAHRTAYVHSGNFDMQWL</sequence>
<dbReference type="AlphaFoldDB" id="A0A919MQ25"/>
<evidence type="ECO:0000313" key="1">
    <source>
        <dbReference type="EMBL" id="GIE52672.1"/>
    </source>
</evidence>
<protein>
    <submittedName>
        <fullName evidence="1">Uncharacterized protein</fullName>
    </submittedName>
</protein>